<keyword evidence="4" id="KW-1185">Reference proteome</keyword>
<dbReference type="GO" id="GO:0015074">
    <property type="term" value="P:DNA integration"/>
    <property type="evidence" value="ECO:0007669"/>
    <property type="project" value="InterPro"/>
</dbReference>
<evidence type="ECO:0000256" key="1">
    <source>
        <dbReference type="SAM" id="MobiDB-lite"/>
    </source>
</evidence>
<gene>
    <name evidence="3" type="ORF">GPL21_39865</name>
</gene>
<reference evidence="3 4" key="1">
    <citation type="submission" date="2019-12" db="EMBL/GenBank/DDBJ databases">
        <title>Draft genome sequences Bradyrhizobium cajani AMBPC1010, Bradyrhizobium pachyrhizi AMBPC1040 and Bradyrhizobium yuanmingense ALSPC3051, three plant growth promoting strains isolated from nodules of Cajanus cajan L. in Dominican Republic.</title>
        <authorList>
            <person name="Flores-Felix J.D."/>
            <person name="Araujo J."/>
            <person name="Diaz-Alcantara C."/>
            <person name="Gonzalez-Andres F."/>
            <person name="Velazquez E."/>
        </authorList>
    </citation>
    <scope>NUCLEOTIDE SEQUENCE [LARGE SCALE GENOMIC DNA]</scope>
    <source>
        <strain evidence="3 4">1040</strain>
    </source>
</reference>
<dbReference type="InterPro" id="IPR001584">
    <property type="entry name" value="Integrase_cat-core"/>
</dbReference>
<evidence type="ECO:0000313" key="3">
    <source>
        <dbReference type="EMBL" id="MVT71198.1"/>
    </source>
</evidence>
<organism evidence="3 4">
    <name type="scientific">Bradyrhizobium pachyrhizi</name>
    <dbReference type="NCBI Taxonomy" id="280333"/>
    <lineage>
        <taxon>Bacteria</taxon>
        <taxon>Pseudomonadati</taxon>
        <taxon>Pseudomonadota</taxon>
        <taxon>Alphaproteobacteria</taxon>
        <taxon>Hyphomicrobiales</taxon>
        <taxon>Nitrobacteraceae</taxon>
        <taxon>Bradyrhizobium</taxon>
    </lineage>
</organism>
<dbReference type="InterPro" id="IPR036397">
    <property type="entry name" value="RNaseH_sf"/>
</dbReference>
<feature type="domain" description="Integrase catalytic" evidence="2">
    <location>
        <begin position="254"/>
        <end position="461"/>
    </location>
</feature>
<dbReference type="EMBL" id="WQNF01000063">
    <property type="protein sequence ID" value="MVT71198.1"/>
    <property type="molecule type" value="Genomic_DNA"/>
</dbReference>
<dbReference type="SUPFAM" id="SSF53098">
    <property type="entry name" value="Ribonuclease H-like"/>
    <property type="match status" value="1"/>
</dbReference>
<dbReference type="Gene3D" id="3.30.420.10">
    <property type="entry name" value="Ribonuclease H-like superfamily/Ribonuclease H"/>
    <property type="match status" value="1"/>
</dbReference>
<dbReference type="RefSeq" id="WP_157348791.1">
    <property type="nucleotide sequence ID" value="NZ_WQNF01000063.1"/>
</dbReference>
<evidence type="ECO:0000259" key="2">
    <source>
        <dbReference type="PROSITE" id="PS50994"/>
    </source>
</evidence>
<proteinExistence type="predicted"/>
<protein>
    <submittedName>
        <fullName evidence="3">DDE-type integrase/transposase/recombinase</fullName>
    </submittedName>
</protein>
<dbReference type="AlphaFoldDB" id="A0A844SW48"/>
<evidence type="ECO:0000313" key="4">
    <source>
        <dbReference type="Proteomes" id="UP000436468"/>
    </source>
</evidence>
<dbReference type="PROSITE" id="PS50994">
    <property type="entry name" value="INTEGRASE"/>
    <property type="match status" value="1"/>
</dbReference>
<feature type="compositionally biased region" description="Low complexity" evidence="1">
    <location>
        <begin position="536"/>
        <end position="556"/>
    </location>
</feature>
<accession>A0A844SW48</accession>
<sequence>MTTLNLKPGDVYDFPDGRFRFLEEWEDETLWFIKNTGVRLPLSETQLVDMLGAGEAKKIDIFKRSDGRPKSVNDLGEFAPGEEFSPEAIRARTLQFFVRQWDDAKGPTLGRRGLRDFIGSFKHDERLKLLNHPVNPTALYNAIVNCGEPGNRPLRVFRTLRGKMGRKRFRKVVEEALDQAVDFNWSLRPRTHTDAHAFFRDLMTNAGVPPEEFPRRMETLRRRINRTINQNNWARKYSPREATLKFEGVKDSLYAREPLELVIMDHTVIDTFVVFDNEFLLPLGRPTLTVAIDVATRMILGYLISFEPASLHSVLTTLKRVNRNKNYMSKLFPEIEGIWDAWGLPKTLLVDSAWEFKSPSLQDALRDLGTEIIWSPVRTPQYKSVGERFFKNLNDRLFHKMPGGVPAGPTEMRLIDVKPREDAVISLGSLDEIIHEAIVGYHDEFHTGIDDIPAEVWKRRLKSRDVISDINALDHLLGRMARVRLTRRGIRFKHMDFHDQQKTSKLLDDLSRNAKRRDQSSSPVGSARCWGRSNGTRSTQAASRSGTTASSRRASSRCRTGIASSAHYTLSGLMTSRRCKIICSAIASERPVSAACQSNCTPAFWLATA</sequence>
<feature type="region of interest" description="Disordered" evidence="1">
    <location>
        <begin position="512"/>
        <end position="556"/>
    </location>
</feature>
<dbReference type="InterPro" id="IPR012337">
    <property type="entry name" value="RNaseH-like_sf"/>
</dbReference>
<dbReference type="Proteomes" id="UP000436468">
    <property type="component" value="Unassembled WGS sequence"/>
</dbReference>
<name>A0A844SW48_9BRAD</name>
<dbReference type="GO" id="GO:0003676">
    <property type="term" value="F:nucleic acid binding"/>
    <property type="evidence" value="ECO:0007669"/>
    <property type="project" value="InterPro"/>
</dbReference>
<comment type="caution">
    <text evidence="3">The sequence shown here is derived from an EMBL/GenBank/DDBJ whole genome shotgun (WGS) entry which is preliminary data.</text>
</comment>